<dbReference type="SUPFAM" id="SSF56672">
    <property type="entry name" value="DNA/RNA polymerases"/>
    <property type="match status" value="1"/>
</dbReference>
<dbReference type="PANTHER" id="PTHR33395">
    <property type="entry name" value="TRANSCRIPTASE, PUTATIVE-RELATED-RELATED"/>
    <property type="match status" value="1"/>
</dbReference>
<name>A0ABY6JZH0_9ARAC</name>
<reference evidence="2 3" key="1">
    <citation type="submission" date="2022-01" db="EMBL/GenBank/DDBJ databases">
        <title>A chromosomal length assembly of Cordylochernes scorpioides.</title>
        <authorList>
            <person name="Zeh D."/>
            <person name="Zeh J."/>
        </authorList>
    </citation>
    <scope>NUCLEOTIDE SEQUENCE [LARGE SCALE GENOMIC DNA]</scope>
    <source>
        <strain evidence="2">IN4F17</strain>
        <tissue evidence="2">Whole Body</tissue>
    </source>
</reference>
<dbReference type="EMBL" id="CP092863">
    <property type="protein sequence ID" value="UYV61048.1"/>
    <property type="molecule type" value="Genomic_DNA"/>
</dbReference>
<evidence type="ECO:0000259" key="1">
    <source>
        <dbReference type="Pfam" id="PF00078"/>
    </source>
</evidence>
<organism evidence="2 3">
    <name type="scientific">Cordylochernes scorpioides</name>
    <dbReference type="NCBI Taxonomy" id="51811"/>
    <lineage>
        <taxon>Eukaryota</taxon>
        <taxon>Metazoa</taxon>
        <taxon>Ecdysozoa</taxon>
        <taxon>Arthropoda</taxon>
        <taxon>Chelicerata</taxon>
        <taxon>Arachnida</taxon>
        <taxon>Pseudoscorpiones</taxon>
        <taxon>Cheliferoidea</taxon>
        <taxon>Chernetidae</taxon>
        <taxon>Cordylochernes</taxon>
    </lineage>
</organism>
<sequence>MSSAKITYSIKGGPRKSKPWFDKDCYDMKKLAKESLKKYRKTNRLEDRECYASSRKKYLALLDLKRKGFDNEKQEILRNAKDSKTFWKTIALYKSTSIIKGEISIQDWLNFYRELMTTEKNLRICNLHNVISQNDPLLDSEITNADIYKEIAGLRSNKACGPDGIPNEVLKTLPDSYILLLKQLYNSVMTTGKYPAIWTNSTIHPIFKNGYKNSPSNYREFGDIHLLLYADDIAIIGESRMNLQKKIKILKEYLDENLMTLNESKSKIMVFRNGEHLTPYPELDAARRIAHERTQTKHLRDKRTFDKQHKAPHFEPGDLVLVKIYQHPNTDHTESRRTYIRTTTFDLPPSMMENKRGIYCGIWLLSLREDEEDHSRKLLLEDTIESFPCSTRDEQTAKLLRMAYKEIIQTSSVPEESELIDCGTSAMNQVK</sequence>
<evidence type="ECO:0000313" key="3">
    <source>
        <dbReference type="Proteomes" id="UP001235939"/>
    </source>
</evidence>
<dbReference type="InterPro" id="IPR043502">
    <property type="entry name" value="DNA/RNA_pol_sf"/>
</dbReference>
<dbReference type="PANTHER" id="PTHR33395:SF22">
    <property type="entry name" value="REVERSE TRANSCRIPTASE DOMAIN-CONTAINING PROTEIN"/>
    <property type="match status" value="1"/>
</dbReference>
<proteinExistence type="predicted"/>
<feature type="domain" description="Reverse transcriptase" evidence="1">
    <location>
        <begin position="214"/>
        <end position="270"/>
    </location>
</feature>
<accession>A0ABY6JZH0</accession>
<gene>
    <name evidence="2" type="ORF">LAZ67_1003225</name>
</gene>
<dbReference type="Pfam" id="PF00078">
    <property type="entry name" value="RVT_1"/>
    <property type="match status" value="1"/>
</dbReference>
<protein>
    <recommendedName>
        <fullName evidence="1">Reverse transcriptase domain-containing protein</fullName>
    </recommendedName>
</protein>
<evidence type="ECO:0000313" key="2">
    <source>
        <dbReference type="EMBL" id="UYV61048.1"/>
    </source>
</evidence>
<dbReference type="Proteomes" id="UP001235939">
    <property type="component" value="Chromosome 01"/>
</dbReference>
<keyword evidence="3" id="KW-1185">Reference proteome</keyword>
<dbReference type="InterPro" id="IPR000477">
    <property type="entry name" value="RT_dom"/>
</dbReference>